<evidence type="ECO:0000313" key="2">
    <source>
        <dbReference type="Proteomes" id="UP000279236"/>
    </source>
</evidence>
<reference evidence="1 2" key="1">
    <citation type="submission" date="2018-11" db="EMBL/GenBank/DDBJ databases">
        <title>Genome sequence of Apiotrichum porosum DSM 27194.</title>
        <authorList>
            <person name="Aliyu H."/>
            <person name="Gorte O."/>
            <person name="Ochsenreither K."/>
        </authorList>
    </citation>
    <scope>NUCLEOTIDE SEQUENCE [LARGE SCALE GENOMIC DNA]</scope>
    <source>
        <strain evidence="1 2">DSM 27194</strain>
    </source>
</reference>
<accession>A0A427Y5T7</accession>
<gene>
    <name evidence="1" type="ORF">EHS24_004711</name>
</gene>
<dbReference type="AlphaFoldDB" id="A0A427Y5T7"/>
<proteinExistence type="predicted"/>
<keyword evidence="2" id="KW-1185">Reference proteome</keyword>
<dbReference type="EMBL" id="RSCE01000002">
    <property type="protein sequence ID" value="RSH86455.1"/>
    <property type="molecule type" value="Genomic_DNA"/>
</dbReference>
<sequence length="138" mass="16080">MRFPNFSGSRLWTLPARGIKLWQFYFLKRAESTKVLSSSRRRVSVDDWCFRPDFLRAFEDEPAENISVIATHFVEVLSFVVFRATEAIQGGLNVNLYDAHFKIVIFKRSQHCLAVVQDEQGRYLKLRALLDDEDLPPL</sequence>
<evidence type="ECO:0000313" key="1">
    <source>
        <dbReference type="EMBL" id="RSH86455.1"/>
    </source>
</evidence>
<dbReference type="RefSeq" id="XP_028479240.1">
    <property type="nucleotide sequence ID" value="XM_028620268.1"/>
</dbReference>
<comment type="caution">
    <text evidence="1">The sequence shown here is derived from an EMBL/GenBank/DDBJ whole genome shotgun (WGS) entry which is preliminary data.</text>
</comment>
<protein>
    <submittedName>
        <fullName evidence="1">Uncharacterized protein</fullName>
    </submittedName>
</protein>
<name>A0A427Y5T7_9TREE</name>
<organism evidence="1 2">
    <name type="scientific">Apiotrichum porosum</name>
    <dbReference type="NCBI Taxonomy" id="105984"/>
    <lineage>
        <taxon>Eukaryota</taxon>
        <taxon>Fungi</taxon>
        <taxon>Dikarya</taxon>
        <taxon>Basidiomycota</taxon>
        <taxon>Agaricomycotina</taxon>
        <taxon>Tremellomycetes</taxon>
        <taxon>Trichosporonales</taxon>
        <taxon>Trichosporonaceae</taxon>
        <taxon>Apiotrichum</taxon>
    </lineage>
</organism>
<dbReference type="Proteomes" id="UP000279236">
    <property type="component" value="Unassembled WGS sequence"/>
</dbReference>
<dbReference type="GeneID" id="39589254"/>